<proteinExistence type="predicted"/>
<feature type="non-terminal residue" evidence="1">
    <location>
        <position position="1"/>
    </location>
</feature>
<sequence length="386" mass="44472">TRKIDDLYSFGLTIMATRAGFTDDGLTSRCTIMPTTSTDNPENYNLIPPYEWLEIGKMLQRKMLLFRLRHMGGKMPTQLLLPGITSFRVRESLLILQGLKDEDPTITNKIVDLAKKMQEQTIIERAASPDGLVLNAVYNFLRDPTTVLEKWKCSFIPILTMATSKKKKRVTFVSSLALPDDIYLEEILQDGKPAFVVYDKKTDTWTIEPKIKVGKMTYKPIPVTKNLLKSLILPDGIEEYGTLTDLRKEMHDFALDEYDPVDSELLYLLIIDMLLTSWISPDWQENMAEKFIPIINPRGGSETGKKRFLTVTRWLTYHSRYILKTDRIPSVYRCLMPWNATLIMDEADLKDSKLDSEMTQFLNSRCDGVGIPRYDTHTRKIDDLYS</sequence>
<accession>X1ENI5</accession>
<protein>
    <submittedName>
        <fullName evidence="1">Uncharacterized protein</fullName>
    </submittedName>
</protein>
<feature type="non-terminal residue" evidence="1">
    <location>
        <position position="386"/>
    </location>
</feature>
<reference evidence="1" key="1">
    <citation type="journal article" date="2014" name="Front. Microbiol.">
        <title>High frequency of phylogenetically diverse reductive dehalogenase-homologous genes in deep subseafloor sedimentary metagenomes.</title>
        <authorList>
            <person name="Kawai M."/>
            <person name="Futagami T."/>
            <person name="Toyoda A."/>
            <person name="Takaki Y."/>
            <person name="Nishi S."/>
            <person name="Hori S."/>
            <person name="Arai W."/>
            <person name="Tsubouchi T."/>
            <person name="Morono Y."/>
            <person name="Uchiyama I."/>
            <person name="Ito T."/>
            <person name="Fujiyama A."/>
            <person name="Inagaki F."/>
            <person name="Takami H."/>
        </authorList>
    </citation>
    <scope>NUCLEOTIDE SEQUENCE</scope>
    <source>
        <strain evidence="1">Expedition CK06-06</strain>
    </source>
</reference>
<dbReference type="AlphaFoldDB" id="X1ENI5"/>
<gene>
    <name evidence="1" type="ORF">S03H2_15545</name>
</gene>
<evidence type="ECO:0000313" key="1">
    <source>
        <dbReference type="EMBL" id="GAH34117.1"/>
    </source>
</evidence>
<dbReference type="EMBL" id="BARU01007910">
    <property type="protein sequence ID" value="GAH34117.1"/>
    <property type="molecule type" value="Genomic_DNA"/>
</dbReference>
<comment type="caution">
    <text evidence="1">The sequence shown here is derived from an EMBL/GenBank/DDBJ whole genome shotgun (WGS) entry which is preliminary data.</text>
</comment>
<organism evidence="1">
    <name type="scientific">marine sediment metagenome</name>
    <dbReference type="NCBI Taxonomy" id="412755"/>
    <lineage>
        <taxon>unclassified sequences</taxon>
        <taxon>metagenomes</taxon>
        <taxon>ecological metagenomes</taxon>
    </lineage>
</organism>
<name>X1ENI5_9ZZZZ</name>